<keyword evidence="4" id="KW-1185">Reference proteome</keyword>
<organism evidence="3 4">
    <name type="scientific">Armadillidium nasatum</name>
    <dbReference type="NCBI Taxonomy" id="96803"/>
    <lineage>
        <taxon>Eukaryota</taxon>
        <taxon>Metazoa</taxon>
        <taxon>Ecdysozoa</taxon>
        <taxon>Arthropoda</taxon>
        <taxon>Crustacea</taxon>
        <taxon>Multicrustacea</taxon>
        <taxon>Malacostraca</taxon>
        <taxon>Eumalacostraca</taxon>
        <taxon>Peracarida</taxon>
        <taxon>Isopoda</taxon>
        <taxon>Oniscidea</taxon>
        <taxon>Crinocheta</taxon>
        <taxon>Armadillidiidae</taxon>
        <taxon>Armadillidium</taxon>
    </lineage>
</organism>
<proteinExistence type="predicted"/>
<feature type="region of interest" description="Disordered" evidence="1">
    <location>
        <begin position="318"/>
        <end position="399"/>
    </location>
</feature>
<keyword evidence="2" id="KW-0812">Transmembrane</keyword>
<feature type="region of interest" description="Disordered" evidence="1">
    <location>
        <begin position="204"/>
        <end position="236"/>
    </location>
</feature>
<protein>
    <submittedName>
        <fullName evidence="3">S-antigen protein</fullName>
    </submittedName>
</protein>
<comment type="caution">
    <text evidence="3">The sequence shown here is derived from an EMBL/GenBank/DDBJ whole genome shotgun (WGS) entry which is preliminary data.</text>
</comment>
<reference evidence="3 4" key="1">
    <citation type="journal article" date="2019" name="PLoS Biol.">
        <title>Sex chromosomes control vertical transmission of feminizing Wolbachia symbionts in an isopod.</title>
        <authorList>
            <person name="Becking T."/>
            <person name="Chebbi M.A."/>
            <person name="Giraud I."/>
            <person name="Moumen B."/>
            <person name="Laverre T."/>
            <person name="Caubet Y."/>
            <person name="Peccoud J."/>
            <person name="Gilbert C."/>
            <person name="Cordaux R."/>
        </authorList>
    </citation>
    <scope>NUCLEOTIDE SEQUENCE [LARGE SCALE GENOMIC DNA]</scope>
    <source>
        <strain evidence="3">ANa2</strain>
        <tissue evidence="3">Whole body excluding digestive tract and cuticle</tissue>
    </source>
</reference>
<keyword evidence="2" id="KW-1133">Transmembrane helix</keyword>
<name>A0A5N5TAK0_9CRUS</name>
<dbReference type="EMBL" id="SEYY01004687">
    <property type="protein sequence ID" value="KAB7503684.1"/>
    <property type="molecule type" value="Genomic_DNA"/>
</dbReference>
<accession>A0A5N5TAK0</accession>
<evidence type="ECO:0000313" key="3">
    <source>
        <dbReference type="EMBL" id="KAB7503684.1"/>
    </source>
</evidence>
<feature type="compositionally biased region" description="Polar residues" evidence="1">
    <location>
        <begin position="377"/>
        <end position="399"/>
    </location>
</feature>
<dbReference type="Proteomes" id="UP000326759">
    <property type="component" value="Unassembled WGS sequence"/>
</dbReference>
<evidence type="ECO:0000313" key="4">
    <source>
        <dbReference type="Proteomes" id="UP000326759"/>
    </source>
</evidence>
<evidence type="ECO:0000256" key="1">
    <source>
        <dbReference type="SAM" id="MobiDB-lite"/>
    </source>
</evidence>
<dbReference type="AlphaFoldDB" id="A0A5N5TAK0"/>
<keyword evidence="2" id="KW-0472">Membrane</keyword>
<evidence type="ECO:0000256" key="2">
    <source>
        <dbReference type="SAM" id="Phobius"/>
    </source>
</evidence>
<feature type="transmembrane region" description="Helical" evidence="2">
    <location>
        <begin position="21"/>
        <end position="41"/>
    </location>
</feature>
<gene>
    <name evidence="3" type="primary">SANT_0</name>
    <name evidence="3" type="ORF">Anas_05881</name>
</gene>
<sequence length="868" mass="99303">MISEMGTSTYLRKKNRGFYKFYVNILTISKLVLLLLIHSTVNPFEILSKNGPEEDVLAQNTSDTWEKLQIKTVNSDWRNPDTRPQLNLLFKDLINRKIEILPTYSEGYFEVDNLHKLLDIINEIPRSTLEVYINFPEGYELYIPLLQRLRDIIREDVEEHELPLTVIEFIHDVKQGHVFQGMEKEMNQLRRNCDINEIKYEYEPKKKEDTLSQGSEDEADPTTTSGYKKADTSTRGYKEEVDSTTLGYEEAATTWGYKDVATTKWGYEDNTTRGFEDEATTTTRGFEDEATTTTRGFEDEATTTTIRYEEAITTKQGYEDEATTTTREFEDEATTTTRGFEDEATTTTRGFEDEATTTTREFEDEATTTRKFEDEASTTWGSGDEATTTTQGFKEEATTTTRGFENEAATTTLGFENEAATTTRGFENEATTTTRGFENEAATTTRGFENEATTTTIRYEEAITTKQGYEDEATTREYKSDNDSVEDILVQNTTEIWENLRMKRETFDLNDPINLILPNEQQQVHPSTTIGGDMLENLPYKDVLEQNKSDIWDEMRKKFPQIDFDNPILEEDITKLVDENKNRSLSVTGVYDDEIAITTEGYEDEIAITTEGYEDEIAKTTEGYEDEVTITTGGYVCETTTRIFEDLDTITTERYKDEDPITLEYEGESTIRGDEDKTTITEGYDDSFTKSTHDEATTTQIMYEDKVTTKGYEDQDVITTEGYEDGTTITGRKENETTTTTGEFVTKATTVGYEDETTTTAGIYEEVTNSTQGYGSKNIEEHKVHTTTTTTTTTTKPKYCVPPEYILEVRPKPNVIGIPDFDKPSGMFDGFFGEIYNKLRIFTKFVIQKRVFRLERTRFYMTLKGVKC</sequence>
<dbReference type="OrthoDB" id="8251006at2759"/>